<keyword evidence="2 3" id="KW-0040">ANK repeat</keyword>
<feature type="repeat" description="ANK" evidence="3">
    <location>
        <begin position="199"/>
        <end position="231"/>
    </location>
</feature>
<accession>A0A5N7MXE8</accession>
<feature type="repeat" description="ANK" evidence="3">
    <location>
        <begin position="166"/>
        <end position="198"/>
    </location>
</feature>
<dbReference type="EMBL" id="VOSK01000659">
    <property type="protein sequence ID" value="MPR31380.1"/>
    <property type="molecule type" value="Genomic_DNA"/>
</dbReference>
<gene>
    <name evidence="4" type="ORF">FS320_42570</name>
</gene>
<dbReference type="PANTHER" id="PTHR24180">
    <property type="entry name" value="CYCLIN-DEPENDENT KINASE INHIBITOR 2C-RELATED"/>
    <property type="match status" value="1"/>
</dbReference>
<feature type="repeat" description="ANK" evidence="3">
    <location>
        <begin position="100"/>
        <end position="132"/>
    </location>
</feature>
<dbReference type="InterPro" id="IPR036770">
    <property type="entry name" value="Ankyrin_rpt-contain_sf"/>
</dbReference>
<dbReference type="PROSITE" id="PS50297">
    <property type="entry name" value="ANK_REP_REGION"/>
    <property type="match status" value="5"/>
</dbReference>
<name>A0A5N7MXE8_9HYPH</name>
<feature type="repeat" description="ANK" evidence="3">
    <location>
        <begin position="133"/>
        <end position="165"/>
    </location>
</feature>
<evidence type="ECO:0000256" key="1">
    <source>
        <dbReference type="ARBA" id="ARBA00022737"/>
    </source>
</evidence>
<dbReference type="SUPFAM" id="SSF48403">
    <property type="entry name" value="Ankyrin repeat"/>
    <property type="match status" value="1"/>
</dbReference>
<dbReference type="Proteomes" id="UP000403266">
    <property type="component" value="Unassembled WGS sequence"/>
</dbReference>
<organism evidence="4 5">
    <name type="scientific">Microvirga tunisiensis</name>
    <dbReference type="NCBI Taxonomy" id="2108360"/>
    <lineage>
        <taxon>Bacteria</taxon>
        <taxon>Pseudomonadati</taxon>
        <taxon>Pseudomonadota</taxon>
        <taxon>Alphaproteobacteria</taxon>
        <taxon>Hyphomicrobiales</taxon>
        <taxon>Methylobacteriaceae</taxon>
        <taxon>Microvirga</taxon>
    </lineage>
</organism>
<dbReference type="PROSITE" id="PS50088">
    <property type="entry name" value="ANK_REPEAT"/>
    <property type="match status" value="5"/>
</dbReference>
<evidence type="ECO:0008006" key="6">
    <source>
        <dbReference type="Google" id="ProtNLM"/>
    </source>
</evidence>
<dbReference type="InterPro" id="IPR051637">
    <property type="entry name" value="Ank_repeat_dom-contain_49"/>
</dbReference>
<comment type="caution">
    <text evidence="4">The sequence shown here is derived from an EMBL/GenBank/DDBJ whole genome shotgun (WGS) entry which is preliminary data.</text>
</comment>
<feature type="repeat" description="ANK" evidence="3">
    <location>
        <begin position="231"/>
        <end position="263"/>
    </location>
</feature>
<keyword evidence="1" id="KW-0677">Repeat</keyword>
<dbReference type="InterPro" id="IPR002110">
    <property type="entry name" value="Ankyrin_rpt"/>
</dbReference>
<keyword evidence="5" id="KW-1185">Reference proteome</keyword>
<protein>
    <recommendedName>
        <fullName evidence="6">Ankyrin repeat domain-containing protein</fullName>
    </recommendedName>
</protein>
<evidence type="ECO:0000256" key="2">
    <source>
        <dbReference type="ARBA" id="ARBA00023043"/>
    </source>
</evidence>
<dbReference type="Pfam" id="PF12796">
    <property type="entry name" value="Ank_2"/>
    <property type="match status" value="1"/>
</dbReference>
<dbReference type="Pfam" id="PF00023">
    <property type="entry name" value="Ank"/>
    <property type="match status" value="2"/>
</dbReference>
<dbReference type="PANTHER" id="PTHR24180:SF45">
    <property type="entry name" value="POLY [ADP-RIBOSE] POLYMERASE TANKYRASE"/>
    <property type="match status" value="1"/>
</dbReference>
<dbReference type="SMART" id="SM00248">
    <property type="entry name" value="ANK"/>
    <property type="match status" value="6"/>
</dbReference>
<reference evidence="4 5" key="1">
    <citation type="journal article" date="2019" name="Syst. Appl. Microbiol.">
        <title>Microvirga tunisiensis sp. nov., a root nodule symbiotic bacterium isolated from Lupinus micranthus and L. luteus grown in Northern Tunisia.</title>
        <authorList>
            <person name="Msaddak A."/>
            <person name="Rejili M."/>
            <person name="Duran D."/>
            <person name="Mars M."/>
            <person name="Palacios J.M."/>
            <person name="Ruiz-Argueso T."/>
            <person name="Rey L."/>
            <person name="Imperial J."/>
        </authorList>
    </citation>
    <scope>NUCLEOTIDE SEQUENCE [LARGE SCALE GENOMIC DNA]</scope>
    <source>
        <strain evidence="4 5">Lmie10</strain>
    </source>
</reference>
<proteinExistence type="predicted"/>
<feature type="non-terminal residue" evidence="4">
    <location>
        <position position="1"/>
    </location>
</feature>
<sequence>APTIPFLSILSALHPAYPRQSHSNSAQPIVNAPRCARLWTETSLDGGATVVPLQVLVGALFLLGSTIAAEAVIYDAVLVGNADAVRRLARSGADVNERGDLGTPLHVAAAYGEAEMAALLIDLGAQIEAEDVKGFRPLHQAASNNHPGVVALLLRRGADPDPHDIEGRTPLLMAVRTGYAAVARRLLEAGADPNVGGHHAFTPLHWAVKLDRPDLIRLLLAHGANIVAGASGVMPLHLAARHASPATVELLVTAGTDVSTRTQLGETALAIAEAGRRTEVAAVLRRLGARE</sequence>
<dbReference type="Gene3D" id="1.25.40.20">
    <property type="entry name" value="Ankyrin repeat-containing domain"/>
    <property type="match status" value="3"/>
</dbReference>
<dbReference type="AlphaFoldDB" id="A0A5N7MXE8"/>
<evidence type="ECO:0000313" key="5">
    <source>
        <dbReference type="Proteomes" id="UP000403266"/>
    </source>
</evidence>
<evidence type="ECO:0000313" key="4">
    <source>
        <dbReference type="EMBL" id="MPR31380.1"/>
    </source>
</evidence>
<evidence type="ECO:0000256" key="3">
    <source>
        <dbReference type="PROSITE-ProRule" id="PRU00023"/>
    </source>
</evidence>